<evidence type="ECO:0000259" key="11">
    <source>
        <dbReference type="PROSITE" id="PS50172"/>
    </source>
</evidence>
<dbReference type="PANTHER" id="PTHR23081:SF36">
    <property type="entry name" value="RNA POLYMERASE II SUBUNIT A C-TERMINAL DOMAIN PHOSPHATASE"/>
    <property type="match status" value="1"/>
</dbReference>
<reference evidence="13 14" key="2">
    <citation type="submission" date="2018-11" db="EMBL/GenBank/DDBJ databases">
        <authorList>
            <consortium name="Pathogen Informatics"/>
        </authorList>
    </citation>
    <scope>NUCLEOTIDE SEQUENCE [LARGE SCALE GENOMIC DNA]</scope>
</reference>
<dbReference type="InterPro" id="IPR039189">
    <property type="entry name" value="Fcp1"/>
</dbReference>
<comment type="function">
    <text evidence="9">This promotes the activity of RNA polymerase II.</text>
</comment>
<feature type="domain" description="FCP1 homology" evidence="12">
    <location>
        <begin position="141"/>
        <end position="302"/>
    </location>
</feature>
<comment type="catalytic activity">
    <reaction evidence="7 9">
        <text>O-phospho-L-seryl-[protein] + H2O = L-seryl-[protein] + phosphate</text>
        <dbReference type="Rhea" id="RHEA:20629"/>
        <dbReference type="Rhea" id="RHEA-COMP:9863"/>
        <dbReference type="Rhea" id="RHEA-COMP:11604"/>
        <dbReference type="ChEBI" id="CHEBI:15377"/>
        <dbReference type="ChEBI" id="CHEBI:29999"/>
        <dbReference type="ChEBI" id="CHEBI:43474"/>
        <dbReference type="ChEBI" id="CHEBI:83421"/>
        <dbReference type="EC" id="3.1.3.16"/>
    </reaction>
</comment>
<dbReference type="Pfam" id="PF03031">
    <property type="entry name" value="NIF"/>
    <property type="match status" value="1"/>
</dbReference>
<proteinExistence type="predicted"/>
<dbReference type="Gene3D" id="1.10.287.10">
    <property type="entry name" value="S15/NS1, RNA-binding"/>
    <property type="match status" value="1"/>
</dbReference>
<evidence type="ECO:0000256" key="6">
    <source>
        <dbReference type="ARBA" id="ARBA00040602"/>
    </source>
</evidence>
<name>A0A0N5D776_THECL</name>
<evidence type="ECO:0000256" key="9">
    <source>
        <dbReference type="RuleBase" id="RU366066"/>
    </source>
</evidence>
<dbReference type="CDD" id="cd17729">
    <property type="entry name" value="BRCT_CTDP1"/>
    <property type="match status" value="1"/>
</dbReference>
<dbReference type="SMART" id="SM00577">
    <property type="entry name" value="CPDc"/>
    <property type="match status" value="1"/>
</dbReference>
<organism evidence="15">
    <name type="scientific">Thelazia callipaeda</name>
    <name type="common">Oriental eyeworm</name>
    <name type="synonym">Parasitic nematode</name>
    <dbReference type="NCBI Taxonomy" id="103827"/>
    <lineage>
        <taxon>Eukaryota</taxon>
        <taxon>Metazoa</taxon>
        <taxon>Ecdysozoa</taxon>
        <taxon>Nematoda</taxon>
        <taxon>Chromadorea</taxon>
        <taxon>Rhabditida</taxon>
        <taxon>Spirurina</taxon>
        <taxon>Spiruromorpha</taxon>
        <taxon>Thelazioidea</taxon>
        <taxon>Thelaziidae</taxon>
        <taxon>Thelazia</taxon>
    </lineage>
</organism>
<evidence type="ECO:0000256" key="5">
    <source>
        <dbReference type="ARBA" id="ARBA00023242"/>
    </source>
</evidence>
<accession>A0A0N5D776</accession>
<dbReference type="SUPFAM" id="SSF56784">
    <property type="entry name" value="HAD-like"/>
    <property type="match status" value="1"/>
</dbReference>
<evidence type="ECO:0000313" key="15">
    <source>
        <dbReference type="WBParaSite" id="TCLT_0000891201-mRNA-1"/>
    </source>
</evidence>
<sequence>MGSRADLLFEDDEGELINWKITDGAFVTVDSVLFVYSVKSGEKKPLKTSLSGVVTIDTTITEGKILKKGMVVASIRPCKHAIVIKDMCASCGKDLRGRPGFSGDVSEVSTANVSMIHHVPELIVSDELAWKIGSRDRELLLKARKLVLLVDLDQTLIHTTNHACKPKNEMDILHYKLKGIDFYTKVRPYTRDFLENMAELYEMHIISYGERQYAHRIAEILDPDKKYFGHRILSRDELFCAMYKTKNMQALFPCGDHMIVMIDDRPDVWQYSDALVQVKPYRFFKEVGDINNSRYPENEVSAPTIHAEQDSDSEVDETLEYVAAVLTKLHSAFYELFDDAKIDRFPVCLLSIALFYCHFKDLKGIISYLRKQVLKNCSIVISGIVPVGVDVKKTEVYRLCVQFGASVTNNLCESTTHLIAARLGTAKVYEAQKRKNIFIVNIKWLFTCVERWEKVDEKDFELLSFETPSAEKLQRNVIITNELSRLPTFGKKTLSQMTGEVDEALSEEELDNNKEGTEIKSSDILFSIEGKKRRSENTETENSASSSKKLAVEDLGDNGSETSSLSVKSETDDDVDDMAAAVEEQFFAM</sequence>
<evidence type="ECO:0000259" key="12">
    <source>
        <dbReference type="PROSITE" id="PS50969"/>
    </source>
</evidence>
<dbReference type="InterPro" id="IPR011947">
    <property type="entry name" value="FCP1_euk"/>
</dbReference>
<comment type="subcellular location">
    <subcellularLocation>
        <location evidence="1 9">Nucleus</location>
    </subcellularLocation>
</comment>
<evidence type="ECO:0000256" key="1">
    <source>
        <dbReference type="ARBA" id="ARBA00004123"/>
    </source>
</evidence>
<dbReference type="Proteomes" id="UP000276776">
    <property type="component" value="Unassembled WGS sequence"/>
</dbReference>
<evidence type="ECO:0000313" key="13">
    <source>
        <dbReference type="EMBL" id="VDN06490.1"/>
    </source>
</evidence>
<dbReference type="WBParaSite" id="TCLT_0000891201-mRNA-1">
    <property type="protein sequence ID" value="TCLT_0000891201-mRNA-1"/>
    <property type="gene ID" value="TCLT_0000891201"/>
</dbReference>
<dbReference type="InterPro" id="IPR036412">
    <property type="entry name" value="HAD-like_sf"/>
</dbReference>
<dbReference type="InterPro" id="IPR023214">
    <property type="entry name" value="HAD_sf"/>
</dbReference>
<dbReference type="OrthoDB" id="10249888at2759"/>
<dbReference type="Gene3D" id="3.40.50.10190">
    <property type="entry name" value="BRCT domain"/>
    <property type="match status" value="1"/>
</dbReference>
<evidence type="ECO:0000256" key="7">
    <source>
        <dbReference type="ARBA" id="ARBA00047761"/>
    </source>
</evidence>
<evidence type="ECO:0000256" key="8">
    <source>
        <dbReference type="ARBA" id="ARBA00048336"/>
    </source>
</evidence>
<feature type="compositionally biased region" description="Polar residues" evidence="10">
    <location>
        <begin position="559"/>
        <end position="568"/>
    </location>
</feature>
<dbReference type="FunFam" id="3.40.50.10190:FF:000007">
    <property type="entry name" value="RNA polymerase II subunit A C-terminal domain phosphatase"/>
    <property type="match status" value="1"/>
</dbReference>
<dbReference type="Gene3D" id="3.40.50.1000">
    <property type="entry name" value="HAD superfamily/HAD-like"/>
    <property type="match status" value="1"/>
</dbReference>
<dbReference type="PANTHER" id="PTHR23081">
    <property type="entry name" value="RNA POLYMERASE II CTD PHOSPHATASE"/>
    <property type="match status" value="1"/>
</dbReference>
<feature type="region of interest" description="Disordered" evidence="10">
    <location>
        <begin position="530"/>
        <end position="576"/>
    </location>
</feature>
<dbReference type="EC" id="3.1.3.16" evidence="2 9"/>
<comment type="catalytic activity">
    <reaction evidence="8 9">
        <text>O-phospho-L-threonyl-[protein] + H2O = L-threonyl-[protein] + phosphate</text>
        <dbReference type="Rhea" id="RHEA:47004"/>
        <dbReference type="Rhea" id="RHEA-COMP:11060"/>
        <dbReference type="Rhea" id="RHEA-COMP:11605"/>
        <dbReference type="ChEBI" id="CHEBI:15377"/>
        <dbReference type="ChEBI" id="CHEBI:30013"/>
        <dbReference type="ChEBI" id="CHEBI:43474"/>
        <dbReference type="ChEBI" id="CHEBI:61977"/>
        <dbReference type="EC" id="3.1.3.16"/>
    </reaction>
</comment>
<dbReference type="SMART" id="SM00292">
    <property type="entry name" value="BRCT"/>
    <property type="match status" value="1"/>
</dbReference>
<evidence type="ECO:0000256" key="3">
    <source>
        <dbReference type="ARBA" id="ARBA00022801"/>
    </source>
</evidence>
<evidence type="ECO:0000313" key="14">
    <source>
        <dbReference type="Proteomes" id="UP000276776"/>
    </source>
</evidence>
<dbReference type="GO" id="GO:0008420">
    <property type="term" value="F:RNA polymerase II CTD heptapeptide repeat phosphatase activity"/>
    <property type="evidence" value="ECO:0007669"/>
    <property type="project" value="UniProtKB-UniRule"/>
</dbReference>
<dbReference type="SUPFAM" id="SSF52113">
    <property type="entry name" value="BRCT domain"/>
    <property type="match status" value="1"/>
</dbReference>
<keyword evidence="3 9" id="KW-0378">Hydrolase</keyword>
<dbReference type="EMBL" id="UYYF01004699">
    <property type="protein sequence ID" value="VDN06490.1"/>
    <property type="molecule type" value="Genomic_DNA"/>
</dbReference>
<dbReference type="OMA" id="RVEDQHR"/>
<keyword evidence="5 9" id="KW-0539">Nucleus</keyword>
<dbReference type="GO" id="GO:0005634">
    <property type="term" value="C:nucleus"/>
    <property type="evidence" value="ECO:0007669"/>
    <property type="project" value="UniProtKB-SubCell"/>
</dbReference>
<keyword evidence="14" id="KW-1185">Reference proteome</keyword>
<dbReference type="PROSITE" id="PS50172">
    <property type="entry name" value="BRCT"/>
    <property type="match status" value="1"/>
</dbReference>
<dbReference type="InterPro" id="IPR001357">
    <property type="entry name" value="BRCT_dom"/>
</dbReference>
<dbReference type="STRING" id="103827.A0A0N5D776"/>
<dbReference type="InterPro" id="IPR004274">
    <property type="entry name" value="FCP1_dom"/>
</dbReference>
<reference evidence="15" key="1">
    <citation type="submission" date="2017-02" db="UniProtKB">
        <authorList>
            <consortium name="WormBaseParasite"/>
        </authorList>
    </citation>
    <scope>IDENTIFICATION</scope>
</reference>
<dbReference type="InterPro" id="IPR036420">
    <property type="entry name" value="BRCT_dom_sf"/>
</dbReference>
<feature type="domain" description="BRCT" evidence="11">
    <location>
        <begin position="369"/>
        <end position="462"/>
    </location>
</feature>
<dbReference type="CDD" id="cd07521">
    <property type="entry name" value="HAD_FCP1-like"/>
    <property type="match status" value="1"/>
</dbReference>
<keyword evidence="4" id="KW-0904">Protein phosphatase</keyword>
<protein>
    <recommendedName>
        <fullName evidence="6 9">RNA polymerase II subunit A C-terminal domain phosphatase</fullName>
        <ecNumber evidence="2 9">3.1.3.16</ecNumber>
    </recommendedName>
</protein>
<evidence type="ECO:0000256" key="4">
    <source>
        <dbReference type="ARBA" id="ARBA00022912"/>
    </source>
</evidence>
<gene>
    <name evidence="13" type="ORF">TCLT_LOCUS8901</name>
</gene>
<dbReference type="Pfam" id="PF00533">
    <property type="entry name" value="BRCT"/>
    <property type="match status" value="1"/>
</dbReference>
<dbReference type="NCBIfam" id="TIGR02250">
    <property type="entry name" value="FCP1_euk"/>
    <property type="match status" value="1"/>
</dbReference>
<evidence type="ECO:0000256" key="2">
    <source>
        <dbReference type="ARBA" id="ARBA00013081"/>
    </source>
</evidence>
<dbReference type="AlphaFoldDB" id="A0A0N5D776"/>
<dbReference type="PROSITE" id="PS50969">
    <property type="entry name" value="FCP1"/>
    <property type="match status" value="1"/>
</dbReference>
<evidence type="ECO:0000256" key="10">
    <source>
        <dbReference type="SAM" id="MobiDB-lite"/>
    </source>
</evidence>